<dbReference type="PROSITE" id="PS51257">
    <property type="entry name" value="PROKAR_LIPOPROTEIN"/>
    <property type="match status" value="1"/>
</dbReference>
<keyword evidence="1" id="KW-0812">Transmembrane</keyword>
<evidence type="ECO:0000313" key="3">
    <source>
        <dbReference type="Proteomes" id="UP001195624"/>
    </source>
</evidence>
<evidence type="ECO:0000313" key="2">
    <source>
        <dbReference type="EMBL" id="MBP2170202.1"/>
    </source>
</evidence>
<proteinExistence type="predicted"/>
<protein>
    <submittedName>
        <fullName evidence="2">PBP1b-binding outer membrane lipoprotein LpoB</fullName>
    </submittedName>
</protein>
<accession>A0ABS4PC66</accession>
<organism evidence="2 3">
    <name type="scientific">Winslowiella toletana</name>
    <dbReference type="NCBI Taxonomy" id="92490"/>
    <lineage>
        <taxon>Bacteria</taxon>
        <taxon>Pseudomonadati</taxon>
        <taxon>Pseudomonadota</taxon>
        <taxon>Gammaproteobacteria</taxon>
        <taxon>Enterobacterales</taxon>
        <taxon>Erwiniaceae</taxon>
        <taxon>Winslowiella</taxon>
    </lineage>
</organism>
<dbReference type="RefSeq" id="WP_026111468.1">
    <property type="nucleotide sequence ID" value="NZ_JAGGMQ010000001.1"/>
</dbReference>
<keyword evidence="2" id="KW-0449">Lipoprotein</keyword>
<reference evidence="3" key="2">
    <citation type="submission" date="2023-07" db="EMBL/GenBank/DDBJ databases">
        <title>Genome mining of underrepresented organisms for secondary metabolites.</title>
        <authorList>
            <person name="D'Agostino P.M."/>
        </authorList>
    </citation>
    <scope>NUCLEOTIDE SEQUENCE [LARGE SCALE GENOMIC DNA]</scope>
    <source>
        <strain evidence="3">WS4403</strain>
    </source>
</reference>
<dbReference type="Proteomes" id="UP001195624">
    <property type="component" value="Unassembled WGS sequence"/>
</dbReference>
<feature type="transmembrane region" description="Helical" evidence="1">
    <location>
        <begin position="99"/>
        <end position="122"/>
    </location>
</feature>
<dbReference type="EMBL" id="JAGGMQ010000001">
    <property type="protein sequence ID" value="MBP2170202.1"/>
    <property type="molecule type" value="Genomic_DNA"/>
</dbReference>
<keyword evidence="1" id="KW-0472">Membrane</keyword>
<reference evidence="2 3" key="1">
    <citation type="submission" date="2021-03" db="EMBL/GenBank/DDBJ databases">
        <authorList>
            <person name="D'Agostino P."/>
            <person name="Huntemann M."/>
            <person name="Clum A."/>
            <person name="Spunde A."/>
            <person name="Palaniappan K."/>
            <person name="Ritter S."/>
            <person name="Mikhailova N."/>
            <person name="Chen I.-M."/>
            <person name="Stamatis D."/>
            <person name="Reddy T."/>
            <person name="O'Malley R."/>
            <person name="Daum C."/>
            <person name="Shapiro N."/>
            <person name="Ivanova N."/>
            <person name="Kyrpides N."/>
            <person name="Woyke T."/>
        </authorList>
    </citation>
    <scope>NUCLEOTIDE SEQUENCE [LARGE SCALE GENOMIC DNA]</scope>
    <source>
        <strain evidence="2 3">WS4403</strain>
    </source>
</reference>
<evidence type="ECO:0000256" key="1">
    <source>
        <dbReference type="SAM" id="Phobius"/>
    </source>
</evidence>
<keyword evidence="1" id="KW-1133">Transmembrane helix</keyword>
<gene>
    <name evidence="2" type="ORF">J2125_003394</name>
</gene>
<name>A0ABS4PC66_9GAMM</name>
<comment type="caution">
    <text evidence="2">The sequence shown here is derived from an EMBL/GenBank/DDBJ whole genome shotgun (WGS) entry which is preliminary data.</text>
</comment>
<keyword evidence="3" id="KW-1185">Reference proteome</keyword>
<sequence>MKIISTIMLSIFLLGGCTSYNSVQLRQEQIGSQYSYYKTEPPLYTGDIIKYKLKEGGSGQITIEKIEPNSIIANNGQVIPFAQIVSIERKDLSKTKTSVLAGGTAVTVAIVVAIGVAIVAIAKGAASAF</sequence>